<dbReference type="AlphaFoldDB" id="A0A1U9W508"/>
<dbReference type="Pfam" id="PF01395">
    <property type="entry name" value="PBP_GOBP"/>
    <property type="match status" value="1"/>
</dbReference>
<accession>A0A1U9W508</accession>
<feature type="signal peptide" evidence="1">
    <location>
        <begin position="1"/>
        <end position="20"/>
    </location>
</feature>
<protein>
    <submittedName>
        <fullName evidence="2">Odorant-binding protein</fullName>
    </submittedName>
</protein>
<dbReference type="InterPro" id="IPR036728">
    <property type="entry name" value="PBP_GOBP_sf"/>
</dbReference>
<keyword evidence="1" id="KW-0732">Signal</keyword>
<sequence>MKSVIMFIIICFSFVLEIFAETRTAPNLEYQEARRKCQDDPKTTLDRETLKNAFRGDINTALFGGHAVCIYRHLGILDEQANINKIKLRDSLDYIIVDQRQLDAAVKECSVKKNTPEETAVEIFKCTKRAMAPYLPHYEP</sequence>
<evidence type="ECO:0000256" key="1">
    <source>
        <dbReference type="SAM" id="SignalP"/>
    </source>
</evidence>
<dbReference type="SUPFAM" id="SSF47565">
    <property type="entry name" value="Insect pheromone/odorant-binding proteins"/>
    <property type="match status" value="1"/>
</dbReference>
<dbReference type="EMBL" id="KX900476">
    <property type="protein sequence ID" value="AQY18988.1"/>
    <property type="molecule type" value="mRNA"/>
</dbReference>
<proteinExistence type="evidence at transcript level"/>
<evidence type="ECO:0000313" key="2">
    <source>
        <dbReference type="EMBL" id="AQY18988.1"/>
    </source>
</evidence>
<gene>
    <name evidence="2" type="primary">OBP24</name>
</gene>
<feature type="chain" id="PRO_5012098068" evidence="1">
    <location>
        <begin position="21"/>
        <end position="140"/>
    </location>
</feature>
<dbReference type="GO" id="GO:0005549">
    <property type="term" value="F:odorant binding"/>
    <property type="evidence" value="ECO:0007669"/>
    <property type="project" value="InterPro"/>
</dbReference>
<organism evidence="2">
    <name type="scientific">Galeruca daurica</name>
    <dbReference type="NCBI Taxonomy" id="1651263"/>
    <lineage>
        <taxon>Eukaryota</taxon>
        <taxon>Metazoa</taxon>
        <taxon>Ecdysozoa</taxon>
        <taxon>Arthropoda</taxon>
        <taxon>Hexapoda</taxon>
        <taxon>Insecta</taxon>
        <taxon>Pterygota</taxon>
        <taxon>Neoptera</taxon>
        <taxon>Endopterygota</taxon>
        <taxon>Coleoptera</taxon>
        <taxon>Polyphaga</taxon>
        <taxon>Cucujiformia</taxon>
        <taxon>Chrysomeloidea</taxon>
        <taxon>Chrysomelidae</taxon>
        <taxon>Galerucinae</taxon>
        <taxon>Galerucites</taxon>
        <taxon>Galeruca</taxon>
    </lineage>
</organism>
<dbReference type="InterPro" id="IPR006170">
    <property type="entry name" value="PBP/GOBP"/>
</dbReference>
<name>A0A1U9W508_9CUCU</name>
<dbReference type="CDD" id="cd23992">
    <property type="entry name" value="PBP_GOBP"/>
    <property type="match status" value="1"/>
</dbReference>
<dbReference type="Gene3D" id="1.10.238.20">
    <property type="entry name" value="Pheromone/general odorant binding protein domain"/>
    <property type="match status" value="1"/>
</dbReference>
<reference evidence="2" key="1">
    <citation type="submission" date="2016-09" db="EMBL/GenBank/DDBJ databases">
        <title>Identification and Expression Profile Analysis of Odorant-binding Proteins Genes in Galeruca daurica.</title>
        <authorList>
            <person name="Li L."/>
            <person name="Pang B."/>
        </authorList>
    </citation>
    <scope>NUCLEOTIDE SEQUENCE</scope>
</reference>